<gene>
    <name evidence="3" type="ORF">F5878DRAFT_628030</name>
</gene>
<name>A0AA38P348_9AGAR</name>
<reference evidence="3" key="1">
    <citation type="submission" date="2022-08" db="EMBL/GenBank/DDBJ databases">
        <authorList>
            <consortium name="DOE Joint Genome Institute"/>
            <person name="Min B."/>
            <person name="Riley R."/>
            <person name="Sierra-Patev S."/>
            <person name="Naranjo-Ortiz M."/>
            <person name="Looney B."/>
            <person name="Konkel Z."/>
            <person name="Slot J.C."/>
            <person name="Sakamoto Y."/>
            <person name="Steenwyk J.L."/>
            <person name="Rokas A."/>
            <person name="Carro J."/>
            <person name="Camarero S."/>
            <person name="Ferreira P."/>
            <person name="Molpeceres G."/>
            <person name="Ruiz-Duenas F.J."/>
            <person name="Serrano A."/>
            <person name="Henrissat B."/>
            <person name="Drula E."/>
            <person name="Hughes K.W."/>
            <person name="Mata J.L."/>
            <person name="Ishikawa N.K."/>
            <person name="Vargas-Isla R."/>
            <person name="Ushijima S."/>
            <person name="Smith C.A."/>
            <person name="Ahrendt S."/>
            <person name="Andreopoulos W."/>
            <person name="He G."/>
            <person name="Labutti K."/>
            <person name="Lipzen A."/>
            <person name="Ng V."/>
            <person name="Sandor L."/>
            <person name="Barry K."/>
            <person name="Martinez A.T."/>
            <person name="Xiao Y."/>
            <person name="Gibbons J.G."/>
            <person name="Terashima K."/>
            <person name="Hibbett D.S."/>
            <person name="Grigoriev I.V."/>
        </authorList>
    </citation>
    <scope>NUCLEOTIDE SEQUENCE</scope>
    <source>
        <strain evidence="3">TFB9207</strain>
    </source>
</reference>
<dbReference type="EMBL" id="MU806415">
    <property type="protein sequence ID" value="KAJ3835404.1"/>
    <property type="molecule type" value="Genomic_DNA"/>
</dbReference>
<feature type="compositionally biased region" description="Polar residues" evidence="1">
    <location>
        <begin position="119"/>
        <end position="136"/>
    </location>
</feature>
<keyword evidence="4" id="KW-1185">Reference proteome</keyword>
<evidence type="ECO:0000313" key="4">
    <source>
        <dbReference type="Proteomes" id="UP001163846"/>
    </source>
</evidence>
<feature type="region of interest" description="Disordered" evidence="1">
    <location>
        <begin position="301"/>
        <end position="321"/>
    </location>
</feature>
<evidence type="ECO:0000313" key="3">
    <source>
        <dbReference type="EMBL" id="KAJ3835404.1"/>
    </source>
</evidence>
<keyword evidence="2" id="KW-0732">Signal</keyword>
<feature type="signal peptide" evidence="2">
    <location>
        <begin position="1"/>
        <end position="23"/>
    </location>
</feature>
<feature type="compositionally biased region" description="Polar residues" evidence="1">
    <location>
        <begin position="312"/>
        <end position="321"/>
    </location>
</feature>
<evidence type="ECO:0000256" key="2">
    <source>
        <dbReference type="SAM" id="SignalP"/>
    </source>
</evidence>
<comment type="caution">
    <text evidence="3">The sequence shown here is derived from an EMBL/GenBank/DDBJ whole genome shotgun (WGS) entry which is preliminary data.</text>
</comment>
<sequence length="504" mass="55765">MHLNRSILYALLFSSGILHTTCSGSPLPIPQTGVAHSSSGTRSQNRASSNTESSWPNQRGTSSGTRSHLPTQDRPSSGTDSHLSVQNRPSPDTRSPLSVQNHLSSDPGSLLSVQIPHSPESSSHVLVHNPPSTNIGSPLPGRSEEPEPLASLKLKIMEGPKGRQPSSIFRPALFYNFLKAGLDHYASPKLPKVASHPDSIHYEIDEKITPFPQDTITRPDGYSEEWYLFHFESGEQKKEQSENICEDDSLGRLVLVHNPRNPMDHRQSMMVIQDLHTDHVVELLNIGPDEDLQFYNPDPKDPNAVGVHASQIRPSSDTRSPLTGSSYLDHWVSPSQRTIASLKLEIIGGSGVPSMLIRPALIYNSLEAGLHQYASTKLPEVAAHPKTIRYEIDKGIIPIPSSTVRRRDGTLRVQYRYQFKPGETNEEQSKKICEGGDSGLLTFVVRSSLTSLDRGQTRMVIKGDSGNELINIGPDKQFRFHDISNHNNPDAVLVFDAKRVMEDY</sequence>
<feature type="compositionally biased region" description="Polar residues" evidence="1">
    <location>
        <begin position="34"/>
        <end position="107"/>
    </location>
</feature>
<protein>
    <submittedName>
        <fullName evidence="3">Uncharacterized protein</fullName>
    </submittedName>
</protein>
<feature type="chain" id="PRO_5041415889" evidence="2">
    <location>
        <begin position="24"/>
        <end position="504"/>
    </location>
</feature>
<proteinExistence type="predicted"/>
<organism evidence="3 4">
    <name type="scientific">Lentinula raphanica</name>
    <dbReference type="NCBI Taxonomy" id="153919"/>
    <lineage>
        <taxon>Eukaryota</taxon>
        <taxon>Fungi</taxon>
        <taxon>Dikarya</taxon>
        <taxon>Basidiomycota</taxon>
        <taxon>Agaricomycotina</taxon>
        <taxon>Agaricomycetes</taxon>
        <taxon>Agaricomycetidae</taxon>
        <taxon>Agaricales</taxon>
        <taxon>Marasmiineae</taxon>
        <taxon>Omphalotaceae</taxon>
        <taxon>Lentinula</taxon>
    </lineage>
</organism>
<feature type="region of interest" description="Disordered" evidence="1">
    <location>
        <begin position="29"/>
        <end position="146"/>
    </location>
</feature>
<dbReference type="AlphaFoldDB" id="A0AA38P348"/>
<evidence type="ECO:0000256" key="1">
    <source>
        <dbReference type="SAM" id="MobiDB-lite"/>
    </source>
</evidence>
<dbReference type="Proteomes" id="UP001163846">
    <property type="component" value="Unassembled WGS sequence"/>
</dbReference>
<accession>A0AA38P348</accession>